<name>A0AAJ1X5F3_9RHOB</name>
<comment type="caution">
    <text evidence="2">The sequence shown here is derived from an EMBL/GenBank/DDBJ whole genome shotgun (WGS) entry which is preliminary data.</text>
</comment>
<protein>
    <recommendedName>
        <fullName evidence="4">Intracellular septation protein A</fullName>
    </recommendedName>
</protein>
<evidence type="ECO:0000313" key="2">
    <source>
        <dbReference type="EMBL" id="MDQ2093519.1"/>
    </source>
</evidence>
<reference evidence="2" key="2">
    <citation type="submission" date="2023-04" db="EMBL/GenBank/DDBJ databases">
        <title>'Rhodoalgimonas zhirmunskyi' gen. nov., isolated from a red alga.</title>
        <authorList>
            <person name="Nedashkovskaya O.I."/>
            <person name="Otstavnykh N.Y."/>
            <person name="Bystritskaya E.P."/>
            <person name="Balabanova L.A."/>
            <person name="Isaeva M.P."/>
        </authorList>
    </citation>
    <scope>NUCLEOTIDE SEQUENCE</scope>
    <source>
        <strain evidence="2">10Alg 79</strain>
    </source>
</reference>
<evidence type="ECO:0000313" key="3">
    <source>
        <dbReference type="Proteomes" id="UP001227162"/>
    </source>
</evidence>
<feature type="transmembrane region" description="Helical" evidence="1">
    <location>
        <begin position="150"/>
        <end position="172"/>
    </location>
</feature>
<reference evidence="2" key="1">
    <citation type="submission" date="2022-07" db="EMBL/GenBank/DDBJ databases">
        <authorList>
            <person name="Otstavnykh N."/>
            <person name="Isaeva M."/>
            <person name="Bystritskaya E."/>
        </authorList>
    </citation>
    <scope>NUCLEOTIDE SEQUENCE</scope>
    <source>
        <strain evidence="2">10Alg 79</strain>
    </source>
</reference>
<evidence type="ECO:0008006" key="4">
    <source>
        <dbReference type="Google" id="ProtNLM"/>
    </source>
</evidence>
<keyword evidence="1" id="KW-0812">Transmembrane</keyword>
<dbReference type="Proteomes" id="UP001227162">
    <property type="component" value="Unassembled WGS sequence"/>
</dbReference>
<dbReference type="AlphaFoldDB" id="A0AAJ1X5F3"/>
<accession>A0AAJ1X5F3</accession>
<proteinExistence type="predicted"/>
<gene>
    <name evidence="2" type="ORF">NOI20_05300</name>
</gene>
<dbReference type="EMBL" id="JANFFA010000001">
    <property type="protein sequence ID" value="MDQ2093519.1"/>
    <property type="molecule type" value="Genomic_DNA"/>
</dbReference>
<keyword evidence="3" id="KW-1185">Reference proteome</keyword>
<feature type="transmembrane region" description="Helical" evidence="1">
    <location>
        <begin position="178"/>
        <end position="196"/>
    </location>
</feature>
<feature type="transmembrane region" description="Helical" evidence="1">
    <location>
        <begin position="80"/>
        <end position="98"/>
    </location>
</feature>
<organism evidence="2 3">
    <name type="scientific">Rhodalgimonas zhirmunskyi</name>
    <dbReference type="NCBI Taxonomy" id="2964767"/>
    <lineage>
        <taxon>Bacteria</taxon>
        <taxon>Pseudomonadati</taxon>
        <taxon>Pseudomonadota</taxon>
        <taxon>Alphaproteobacteria</taxon>
        <taxon>Rhodobacterales</taxon>
        <taxon>Roseobacteraceae</taxon>
        <taxon>Rhodalgimonas</taxon>
    </lineage>
</organism>
<keyword evidence="1" id="KW-0472">Membrane</keyword>
<sequence length="220" mass="24546">MIRRFSILLWFMLRSVPPVSSGRLLMPMVFLSAWNLLHFAEAGERMAFVWAAVLAQSLQLWAVMPHSPVQMKRSFGRARITYLAVLALMLMAIAVQVWMADPLFSQRLLSALCIVYALVMLLGLAGERDVLDSFAPDDGQMPMAARRHMLRLFAFVAFVILTVNEGLILFAVPLAGRVAVLALLPILLNFAFLHMLRLTRSHLAPIDLVESDKDALGETA</sequence>
<evidence type="ECO:0000256" key="1">
    <source>
        <dbReference type="SAM" id="Phobius"/>
    </source>
</evidence>
<feature type="transmembrane region" description="Helical" evidence="1">
    <location>
        <begin position="104"/>
        <end position="125"/>
    </location>
</feature>
<keyword evidence="1" id="KW-1133">Transmembrane helix</keyword>